<proteinExistence type="predicted"/>
<evidence type="ECO:0000313" key="3">
    <source>
        <dbReference type="EMBL" id="OGD66863.1"/>
    </source>
</evidence>
<accession>A0A1F5EHM9</accession>
<dbReference type="GO" id="GO:0006310">
    <property type="term" value="P:DNA recombination"/>
    <property type="evidence" value="ECO:0007669"/>
    <property type="project" value="InterPro"/>
</dbReference>
<dbReference type="STRING" id="1797469.A3F08_03275"/>
<feature type="region of interest" description="Disordered" evidence="1">
    <location>
        <begin position="33"/>
        <end position="76"/>
    </location>
</feature>
<organism evidence="3 4">
    <name type="scientific">Candidatus Berkelbacteria bacterium RIFCSPHIGHO2_12_FULL_36_9</name>
    <dbReference type="NCBI Taxonomy" id="1797469"/>
    <lineage>
        <taxon>Bacteria</taxon>
        <taxon>Candidatus Berkelbacteria</taxon>
    </lineage>
</organism>
<feature type="compositionally biased region" description="Basic and acidic residues" evidence="1">
    <location>
        <begin position="40"/>
        <end position="55"/>
    </location>
</feature>
<feature type="domain" description="RecR protein" evidence="2">
    <location>
        <begin position="6"/>
        <end position="23"/>
    </location>
</feature>
<evidence type="ECO:0000313" key="4">
    <source>
        <dbReference type="Proteomes" id="UP000176451"/>
    </source>
</evidence>
<dbReference type="AlphaFoldDB" id="A0A1F5EHM9"/>
<comment type="caution">
    <text evidence="3">The sequence shown here is derived from an EMBL/GenBank/DDBJ whole genome shotgun (WGS) entry which is preliminary data.</text>
</comment>
<evidence type="ECO:0000256" key="1">
    <source>
        <dbReference type="SAM" id="MobiDB-lite"/>
    </source>
</evidence>
<gene>
    <name evidence="3" type="ORF">A3F08_03275</name>
</gene>
<protein>
    <recommendedName>
        <fullName evidence="2">RecR protein domain-containing protein</fullName>
    </recommendedName>
</protein>
<name>A0A1F5EHM9_9BACT</name>
<dbReference type="GO" id="GO:0006281">
    <property type="term" value="P:DNA repair"/>
    <property type="evidence" value="ECO:0007669"/>
    <property type="project" value="InterPro"/>
</dbReference>
<dbReference type="Pfam" id="PF02132">
    <property type="entry name" value="RecR_ZnF"/>
    <property type="match status" value="1"/>
</dbReference>
<dbReference type="InterPro" id="IPR015967">
    <property type="entry name" value="Rcmb_RecR_Znf"/>
</dbReference>
<reference evidence="3 4" key="1">
    <citation type="journal article" date="2016" name="Nat. Commun.">
        <title>Thousands of microbial genomes shed light on interconnected biogeochemical processes in an aquifer system.</title>
        <authorList>
            <person name="Anantharaman K."/>
            <person name="Brown C.T."/>
            <person name="Hug L.A."/>
            <person name="Sharon I."/>
            <person name="Castelle C.J."/>
            <person name="Probst A.J."/>
            <person name="Thomas B.C."/>
            <person name="Singh A."/>
            <person name="Wilkins M.J."/>
            <person name="Karaoz U."/>
            <person name="Brodie E.L."/>
            <person name="Williams K.H."/>
            <person name="Hubbard S.S."/>
            <person name="Banfield J.F."/>
        </authorList>
    </citation>
    <scope>NUCLEOTIDE SEQUENCE [LARGE SCALE GENOMIC DNA]</scope>
</reference>
<evidence type="ECO:0000259" key="2">
    <source>
        <dbReference type="Pfam" id="PF02132"/>
    </source>
</evidence>
<dbReference type="Proteomes" id="UP000176451">
    <property type="component" value="Unassembled WGS sequence"/>
</dbReference>
<dbReference type="SUPFAM" id="SSF111304">
    <property type="entry name" value="Recombination protein RecR"/>
    <property type="match status" value="1"/>
</dbReference>
<sequence>MNDDFYCPQCQNFTTSNICDICGSPTDQLNVFDSESNPVRSKEGTYPDELVKKVQDDDEEMEGMHITSDDELNTDD</sequence>
<dbReference type="InterPro" id="IPR023627">
    <property type="entry name" value="Rcmb_RecR"/>
</dbReference>
<dbReference type="EMBL" id="MEZV01000025">
    <property type="protein sequence ID" value="OGD66863.1"/>
    <property type="molecule type" value="Genomic_DNA"/>
</dbReference>
<dbReference type="GO" id="GO:0046872">
    <property type="term" value="F:metal ion binding"/>
    <property type="evidence" value="ECO:0007669"/>
    <property type="project" value="InterPro"/>
</dbReference>